<feature type="transmembrane region" description="Helical" evidence="1">
    <location>
        <begin position="12"/>
        <end position="31"/>
    </location>
</feature>
<reference evidence="2 3" key="1">
    <citation type="journal article" date="2014" name="Genome Announc.">
        <title>Trypanosoma cruzi Clone Dm28c Draft Genome Sequence.</title>
        <authorList>
            <person name="Grisard E.C."/>
            <person name="Teixeira S.M."/>
            <person name="de Almeida L.G."/>
            <person name="Stoco P.H."/>
            <person name="Gerber A.L."/>
            <person name="Talavera-Lopez C."/>
            <person name="Lima O.C."/>
            <person name="Andersson B."/>
            <person name="de Vasconcelos A.T."/>
        </authorList>
    </citation>
    <scope>NUCLEOTIDE SEQUENCE [LARGE SCALE GENOMIC DNA]</scope>
    <source>
        <strain evidence="2 3">Dm28c</strain>
    </source>
</reference>
<feature type="transmembrane region" description="Helical" evidence="1">
    <location>
        <begin position="43"/>
        <end position="61"/>
    </location>
</feature>
<dbReference type="VEuPathDB" id="TriTrypDB:TCDM_07558"/>
<evidence type="ECO:0000313" key="3">
    <source>
        <dbReference type="Proteomes" id="UP000017861"/>
    </source>
</evidence>
<sequence length="75" mass="8322">MSYVAADDVVDISALFFSFSYVCVCVCIISTRCPHTWPRHDSPLRIVCCCCCCCFLFLCACKERGGKKVGVVEGR</sequence>
<comment type="caution">
    <text evidence="2">The sequence shown here is derived from an EMBL/GenBank/DDBJ whole genome shotgun (WGS) entry which is preliminary data.</text>
</comment>
<gene>
    <name evidence="2" type="ORF">TCDM_07558</name>
</gene>
<dbReference type="EMBL" id="AYLP01000091">
    <property type="protein sequence ID" value="ESS64413.1"/>
    <property type="molecule type" value="Genomic_DNA"/>
</dbReference>
<name>V5BIT4_TRYCR</name>
<organism evidence="2 3">
    <name type="scientific">Trypanosoma cruzi Dm28c</name>
    <dbReference type="NCBI Taxonomy" id="1416333"/>
    <lineage>
        <taxon>Eukaryota</taxon>
        <taxon>Discoba</taxon>
        <taxon>Euglenozoa</taxon>
        <taxon>Kinetoplastea</taxon>
        <taxon>Metakinetoplastina</taxon>
        <taxon>Trypanosomatida</taxon>
        <taxon>Trypanosomatidae</taxon>
        <taxon>Trypanosoma</taxon>
        <taxon>Schizotrypanum</taxon>
    </lineage>
</organism>
<evidence type="ECO:0000313" key="2">
    <source>
        <dbReference type="EMBL" id="ESS64413.1"/>
    </source>
</evidence>
<keyword evidence="1" id="KW-0472">Membrane</keyword>
<proteinExistence type="predicted"/>
<keyword evidence="1" id="KW-0812">Transmembrane</keyword>
<evidence type="ECO:0000256" key="1">
    <source>
        <dbReference type="SAM" id="Phobius"/>
    </source>
</evidence>
<accession>V5BIT4</accession>
<keyword evidence="1" id="KW-1133">Transmembrane helix</keyword>
<dbReference type="Proteomes" id="UP000017861">
    <property type="component" value="Unassembled WGS sequence"/>
</dbReference>
<protein>
    <submittedName>
        <fullName evidence="2">Uncharacterized protein</fullName>
    </submittedName>
</protein>
<dbReference type="AlphaFoldDB" id="V5BIT4"/>